<protein>
    <submittedName>
        <fullName evidence="1">Uncharacterized protein</fullName>
    </submittedName>
</protein>
<dbReference type="Proteomes" id="UP001732700">
    <property type="component" value="Chromosome 7A"/>
</dbReference>
<dbReference type="EnsemblPlants" id="AVESA.00010b.r2.7AG1241790.1">
    <property type="protein sequence ID" value="AVESA.00010b.r2.7AG1241790.1.CDS"/>
    <property type="gene ID" value="AVESA.00010b.r2.7AG1241790"/>
</dbReference>
<keyword evidence="2" id="KW-1185">Reference proteome</keyword>
<reference evidence="1" key="2">
    <citation type="submission" date="2025-09" db="UniProtKB">
        <authorList>
            <consortium name="EnsemblPlants"/>
        </authorList>
    </citation>
    <scope>IDENTIFICATION</scope>
</reference>
<accession>A0ACD5ZR58</accession>
<name>A0ACD5ZR58_AVESA</name>
<reference evidence="1" key="1">
    <citation type="submission" date="2021-05" db="EMBL/GenBank/DDBJ databases">
        <authorList>
            <person name="Scholz U."/>
            <person name="Mascher M."/>
            <person name="Fiebig A."/>
        </authorList>
    </citation>
    <scope>NUCLEOTIDE SEQUENCE [LARGE SCALE GENOMIC DNA]</scope>
</reference>
<sequence>MKQRKRRSGAACARGGAPDTTRRLRSASRRGALRGGASASLSLDQCLLAASGRDAASGRGGEQPETSSVAWQQDVTRCITPFAGVSVIIDSKLCLSTNSEMIDAGTATANGYHLLVIEGYSRTKEIPNGEKIRSRQFIVGGHRWCIRYMPKGARPCDADFISIFVDILDDNVAKPVKAQFEFSFIDQVEKQEPTHIRSTKACIFSNQNRGWGQKRFLRRDAFEQSKNLKGDCFTIRFDIMVCKDPSMEDASATEVPQPDLRQNLNQLLKTKVGADVTFNVSGKTFAAHRCVLAARSSVFMAQLYGPMKEGTMASVILIEDMEAEVFGALLSFIYTDLFPEMEQDEAEVAEAGQGDEGLVDATWLQWVQDLLVAADRYDLQGLKLSCEGLLCEYIDVSSVTSTLALAEQHHCCGLKEACLQFLQVQSSSSLQTVMATSGWEHITMTYPSVLNELIAKLATKV</sequence>
<evidence type="ECO:0000313" key="1">
    <source>
        <dbReference type="EnsemblPlants" id="AVESA.00010b.r2.7AG1241790.1.CDS"/>
    </source>
</evidence>
<organism evidence="1 2">
    <name type="scientific">Avena sativa</name>
    <name type="common">Oat</name>
    <dbReference type="NCBI Taxonomy" id="4498"/>
    <lineage>
        <taxon>Eukaryota</taxon>
        <taxon>Viridiplantae</taxon>
        <taxon>Streptophyta</taxon>
        <taxon>Embryophyta</taxon>
        <taxon>Tracheophyta</taxon>
        <taxon>Spermatophyta</taxon>
        <taxon>Magnoliopsida</taxon>
        <taxon>Liliopsida</taxon>
        <taxon>Poales</taxon>
        <taxon>Poaceae</taxon>
        <taxon>BOP clade</taxon>
        <taxon>Pooideae</taxon>
        <taxon>Poodae</taxon>
        <taxon>Poeae</taxon>
        <taxon>Poeae Chloroplast Group 1 (Aveneae type)</taxon>
        <taxon>Aveninae</taxon>
        <taxon>Avena</taxon>
    </lineage>
</organism>
<evidence type="ECO:0000313" key="2">
    <source>
        <dbReference type="Proteomes" id="UP001732700"/>
    </source>
</evidence>
<proteinExistence type="predicted"/>